<dbReference type="EC" id="2.1.1.182" evidence="7"/>
<dbReference type="PANTHER" id="PTHR11727">
    <property type="entry name" value="DIMETHYLADENOSINE TRANSFERASE"/>
    <property type="match status" value="1"/>
</dbReference>
<accession>A0A168RLN8</accession>
<gene>
    <name evidence="7" type="primary">rsmA</name>
    <name evidence="7" type="synonym">ksgA</name>
    <name evidence="10" type="ORF">MGALLINA_01390</name>
</gene>
<evidence type="ECO:0000256" key="2">
    <source>
        <dbReference type="ARBA" id="ARBA00022552"/>
    </source>
</evidence>
<feature type="binding site" evidence="7 8">
    <location>
        <position position="17"/>
    </location>
    <ligand>
        <name>S-adenosyl-L-methionine</name>
        <dbReference type="ChEBI" id="CHEBI:59789"/>
    </ligand>
</feature>
<dbReference type="Gene3D" id="1.10.8.100">
    <property type="entry name" value="Ribosomal RNA adenine dimethylase-like, domain 2"/>
    <property type="match status" value="1"/>
</dbReference>
<comment type="subcellular location">
    <subcellularLocation>
        <location evidence="7">Cytoplasm</location>
    </subcellularLocation>
</comment>
<dbReference type="SUPFAM" id="SSF53335">
    <property type="entry name" value="S-adenosyl-L-methionine-dependent methyltransferases"/>
    <property type="match status" value="1"/>
</dbReference>
<evidence type="ECO:0000256" key="8">
    <source>
        <dbReference type="PROSITE-ProRule" id="PRU01026"/>
    </source>
</evidence>
<dbReference type="InterPro" id="IPR029063">
    <property type="entry name" value="SAM-dependent_MTases_sf"/>
</dbReference>
<evidence type="ECO:0000256" key="7">
    <source>
        <dbReference type="HAMAP-Rule" id="MF_00607"/>
    </source>
</evidence>
<dbReference type="Proteomes" id="UP000076983">
    <property type="component" value="Unassembled WGS sequence"/>
</dbReference>
<dbReference type="Gene3D" id="3.40.50.150">
    <property type="entry name" value="Vaccinia Virus protein VP39"/>
    <property type="match status" value="1"/>
</dbReference>
<dbReference type="GO" id="GO:0005737">
    <property type="term" value="C:cytoplasm"/>
    <property type="evidence" value="ECO:0007669"/>
    <property type="project" value="UniProtKB-SubCell"/>
</dbReference>
<dbReference type="InterPro" id="IPR020596">
    <property type="entry name" value="rRNA_Ade_Mease_Trfase_CS"/>
</dbReference>
<comment type="caution">
    <text evidence="10">The sequence shown here is derived from an EMBL/GenBank/DDBJ whole genome shotgun (WGS) entry which is preliminary data.</text>
</comment>
<dbReference type="GO" id="GO:0003723">
    <property type="term" value="F:RNA binding"/>
    <property type="evidence" value="ECO:0007669"/>
    <property type="project" value="UniProtKB-UniRule"/>
</dbReference>
<feature type="binding site" evidence="7 8">
    <location>
        <position position="106"/>
    </location>
    <ligand>
        <name>S-adenosyl-L-methionine</name>
        <dbReference type="ChEBI" id="CHEBI:59789"/>
    </ligand>
</feature>
<evidence type="ECO:0000259" key="9">
    <source>
        <dbReference type="SMART" id="SM00650"/>
    </source>
</evidence>
<dbReference type="PATRIC" id="fig|29557.3.peg.126"/>
<keyword evidence="11" id="KW-1185">Reference proteome</keyword>
<evidence type="ECO:0000256" key="4">
    <source>
        <dbReference type="ARBA" id="ARBA00022679"/>
    </source>
</evidence>
<evidence type="ECO:0000313" key="11">
    <source>
        <dbReference type="Proteomes" id="UP000076983"/>
    </source>
</evidence>
<keyword evidence="3 7" id="KW-0489">Methyltransferase</keyword>
<evidence type="ECO:0000256" key="5">
    <source>
        <dbReference type="ARBA" id="ARBA00022691"/>
    </source>
</evidence>
<evidence type="ECO:0000313" key="10">
    <source>
        <dbReference type="EMBL" id="OAB49099.1"/>
    </source>
</evidence>
<dbReference type="STRING" id="29557.MGALLINA_01390"/>
<protein>
    <recommendedName>
        <fullName evidence="7">Ribosomal RNA small subunit methyltransferase A</fullName>
        <ecNumber evidence="7">2.1.1.182</ecNumber>
    </recommendedName>
    <alternativeName>
        <fullName evidence="7">16S rRNA (adenine(1518)-N(6)/adenine(1519)-N(6))-dimethyltransferase</fullName>
    </alternativeName>
    <alternativeName>
        <fullName evidence="7">16S rRNA dimethyladenosine transferase</fullName>
    </alternativeName>
    <alternativeName>
        <fullName evidence="7">16S rRNA dimethylase</fullName>
    </alternativeName>
    <alternativeName>
        <fullName evidence="7">S-adenosylmethionine-6-N', N'-adenosyl(rRNA) dimethyltransferase</fullName>
    </alternativeName>
</protein>
<dbReference type="HAMAP" id="MF_00607">
    <property type="entry name" value="16SrRNA_methyltr_A"/>
    <property type="match status" value="1"/>
</dbReference>
<dbReference type="Pfam" id="PF00398">
    <property type="entry name" value="RrnaAD"/>
    <property type="match status" value="1"/>
</dbReference>
<dbReference type="PROSITE" id="PS51689">
    <property type="entry name" value="SAM_RNA_A_N6_MT"/>
    <property type="match status" value="1"/>
</dbReference>
<dbReference type="InterPro" id="IPR020598">
    <property type="entry name" value="rRNA_Ade_methylase_Trfase_N"/>
</dbReference>
<dbReference type="NCBIfam" id="TIGR00755">
    <property type="entry name" value="ksgA"/>
    <property type="match status" value="1"/>
</dbReference>
<dbReference type="OrthoDB" id="9814755at2"/>
<dbReference type="InterPro" id="IPR011530">
    <property type="entry name" value="rRNA_adenine_dimethylase"/>
</dbReference>
<dbReference type="GO" id="GO:0052908">
    <property type="term" value="F:16S rRNA (adenine(1518)-N(6)/adenine(1519)-N(6))-dimethyltransferase activity"/>
    <property type="evidence" value="ECO:0007669"/>
    <property type="project" value="UniProtKB-EC"/>
</dbReference>
<evidence type="ECO:0000256" key="1">
    <source>
        <dbReference type="ARBA" id="ARBA00022490"/>
    </source>
</evidence>
<dbReference type="PROSITE" id="PS01131">
    <property type="entry name" value="RRNA_A_DIMETH"/>
    <property type="match status" value="1"/>
</dbReference>
<dbReference type="RefSeq" id="WP_063625949.1">
    <property type="nucleotide sequence ID" value="NZ_LVLH01000020.1"/>
</dbReference>
<comment type="similarity">
    <text evidence="7">Belongs to the class I-like SAM-binding methyltransferase superfamily. rRNA adenine N(6)-methyltransferase family. RsmA subfamily.</text>
</comment>
<keyword evidence="4 7" id="KW-0808">Transferase</keyword>
<evidence type="ECO:0000256" key="3">
    <source>
        <dbReference type="ARBA" id="ARBA00022603"/>
    </source>
</evidence>
<organism evidence="10 11">
    <name type="scientific">Mycoplasmopsis gallinarum</name>
    <dbReference type="NCBI Taxonomy" id="29557"/>
    <lineage>
        <taxon>Bacteria</taxon>
        <taxon>Bacillati</taxon>
        <taxon>Mycoplasmatota</taxon>
        <taxon>Mycoplasmoidales</taxon>
        <taxon>Metamycoplasmataceae</taxon>
        <taxon>Mycoplasmopsis</taxon>
    </lineage>
</organism>
<dbReference type="PANTHER" id="PTHR11727:SF7">
    <property type="entry name" value="DIMETHYLADENOSINE TRANSFERASE-RELATED"/>
    <property type="match status" value="1"/>
</dbReference>
<feature type="binding site" evidence="7 8">
    <location>
        <position position="89"/>
    </location>
    <ligand>
        <name>S-adenosyl-L-methionine</name>
        <dbReference type="ChEBI" id="CHEBI:59789"/>
    </ligand>
</feature>
<proteinExistence type="inferred from homology"/>
<keyword evidence="1 7" id="KW-0963">Cytoplasm</keyword>
<name>A0A168RLN8_9BACT</name>
<feature type="binding site" evidence="7 8">
    <location>
        <position position="65"/>
    </location>
    <ligand>
        <name>S-adenosyl-L-methionine</name>
        <dbReference type="ChEBI" id="CHEBI:59789"/>
    </ligand>
</feature>
<dbReference type="CDD" id="cd02440">
    <property type="entry name" value="AdoMet_MTases"/>
    <property type="match status" value="1"/>
</dbReference>
<evidence type="ECO:0000256" key="6">
    <source>
        <dbReference type="ARBA" id="ARBA00022884"/>
    </source>
</evidence>
<dbReference type="InterPro" id="IPR001737">
    <property type="entry name" value="KsgA/Erm"/>
</dbReference>
<comment type="catalytic activity">
    <reaction evidence="7">
        <text>adenosine(1518)/adenosine(1519) in 16S rRNA + 4 S-adenosyl-L-methionine = N(6)-dimethyladenosine(1518)/N(6)-dimethyladenosine(1519) in 16S rRNA + 4 S-adenosyl-L-homocysteine + 4 H(+)</text>
        <dbReference type="Rhea" id="RHEA:19609"/>
        <dbReference type="Rhea" id="RHEA-COMP:10232"/>
        <dbReference type="Rhea" id="RHEA-COMP:10233"/>
        <dbReference type="ChEBI" id="CHEBI:15378"/>
        <dbReference type="ChEBI" id="CHEBI:57856"/>
        <dbReference type="ChEBI" id="CHEBI:59789"/>
        <dbReference type="ChEBI" id="CHEBI:74411"/>
        <dbReference type="ChEBI" id="CHEBI:74493"/>
        <dbReference type="EC" id="2.1.1.182"/>
    </reaction>
</comment>
<dbReference type="SMART" id="SM00650">
    <property type="entry name" value="rADc"/>
    <property type="match status" value="1"/>
</dbReference>
<comment type="function">
    <text evidence="7">Specifically dimethylates two adjacent adenosines (A1518 and A1519) in the loop of a conserved hairpin near the 3'-end of 16S rRNA in the 30S particle. May play a critical role in biogenesis of 30S subunits.</text>
</comment>
<feature type="binding site" evidence="7 8">
    <location>
        <position position="19"/>
    </location>
    <ligand>
        <name>S-adenosyl-L-methionine</name>
        <dbReference type="ChEBI" id="CHEBI:59789"/>
    </ligand>
</feature>
<feature type="domain" description="Ribosomal RNA adenine methylase transferase N-terminal" evidence="9">
    <location>
        <begin position="24"/>
        <end position="191"/>
    </location>
</feature>
<dbReference type="AlphaFoldDB" id="A0A168RLN8"/>
<reference evidence="10 11" key="1">
    <citation type="submission" date="2016-03" db="EMBL/GenBank/DDBJ databases">
        <title>Genome sequence of Mycoplasma gallinarum strain Mgn_IPT.</title>
        <authorList>
            <person name="Yacoub E."/>
            <person name="Sirand-Pugnet P."/>
            <person name="Barre A."/>
            <person name="Maurier F."/>
            <person name="Blanchard A."/>
            <person name="Ben Abdelmoumen B.M."/>
        </authorList>
    </citation>
    <scope>NUCLEOTIDE SEQUENCE [LARGE SCALE GENOMIC DNA]</scope>
    <source>
        <strain evidence="10 11">Mgn_IPT</strain>
    </source>
</reference>
<sequence length="261" mass="30474">MYQENKNIKAKKYFGQNFLKNKAITKKIVDLAEITSTDSVIEIGPGKGALTKEILKKTKDLIVFEIDKDMQNYLIDNEILKTEQIILGDFLKAELSDFKNSVVIGNIPYYITSEIIFKILDNRFLFKKAILMVQKEVADRIVAKANSSEYSKLSVTCQYVAEVKKLLVVPKKEFDPVPNVDSAIISFNFYQKENDNFDELKNFFKLIFSTRRKKLSFSLKQYFNKEKILDLYNKMNLSENIRVQELSLNQMVEMYYLLNEK</sequence>
<feature type="binding site" evidence="7 8">
    <location>
        <position position="44"/>
    </location>
    <ligand>
        <name>S-adenosyl-L-methionine</name>
        <dbReference type="ChEBI" id="CHEBI:59789"/>
    </ligand>
</feature>
<keyword evidence="2 7" id="KW-0698">rRNA processing</keyword>
<dbReference type="EMBL" id="LVLH01000020">
    <property type="protein sequence ID" value="OAB49099.1"/>
    <property type="molecule type" value="Genomic_DNA"/>
</dbReference>
<keyword evidence="5 7" id="KW-0949">S-adenosyl-L-methionine</keyword>
<dbReference type="InterPro" id="IPR023165">
    <property type="entry name" value="rRNA_Ade_diMease-like_C"/>
</dbReference>
<keyword evidence="6 7" id="KW-0694">RNA-binding</keyword>